<dbReference type="OrthoDB" id="958254at2759"/>
<name>A0A0T6BGR6_9SCAR</name>
<evidence type="ECO:0000256" key="1">
    <source>
        <dbReference type="ARBA" id="ARBA00005679"/>
    </source>
</evidence>
<dbReference type="Pfam" id="PF03227">
    <property type="entry name" value="GILT"/>
    <property type="match status" value="1"/>
</dbReference>
<sequence length="184" mass="19861">VFISFFLQTVKDGTDYKFTCHHGPGECNGNKIHACALAKIAPTPDGQNKVALDFINCLLGNVKNTGENTQFPVETCSQSEKVLVKADIENCAKSHEGGQLLDIYGQKTKNLQDPLKSVPTVVFNDKLDATVNSEAQKDFIASLCKYIGDAHGKPAECLKSGAENQAKPLGIALFTLALALSRMF</sequence>
<dbReference type="PANTHER" id="PTHR13234">
    <property type="entry name" value="GAMMA-INTERFERON INDUCIBLE LYSOSOMAL THIOL REDUCTASE GILT"/>
    <property type="match status" value="1"/>
</dbReference>
<evidence type="ECO:0000256" key="2">
    <source>
        <dbReference type="ARBA" id="ARBA00023180"/>
    </source>
</evidence>
<keyword evidence="4" id="KW-1185">Reference proteome</keyword>
<dbReference type="EMBL" id="LJIG01000575">
    <property type="protein sequence ID" value="KRT86365.1"/>
    <property type="molecule type" value="Genomic_DNA"/>
</dbReference>
<gene>
    <name evidence="3" type="ORF">AMK59_2517</name>
</gene>
<dbReference type="InterPro" id="IPR004911">
    <property type="entry name" value="Interferon-induced_GILT"/>
</dbReference>
<proteinExistence type="inferred from homology"/>
<reference evidence="3 4" key="1">
    <citation type="submission" date="2015-09" db="EMBL/GenBank/DDBJ databases">
        <title>Draft genome of the scarab beetle Oryctes borbonicus.</title>
        <authorList>
            <person name="Meyer J.M."/>
            <person name="Markov G.V."/>
            <person name="Baskaran P."/>
            <person name="Herrmann M."/>
            <person name="Sommer R.J."/>
            <person name="Roedelsperger C."/>
        </authorList>
    </citation>
    <scope>NUCLEOTIDE SEQUENCE [LARGE SCALE GENOMIC DNA]</scope>
    <source>
        <strain evidence="3">OB123</strain>
        <tissue evidence="3">Whole animal</tissue>
    </source>
</reference>
<accession>A0A0T6BGR6</accession>
<keyword evidence="2" id="KW-0325">Glycoprotein</keyword>
<protein>
    <submittedName>
        <fullName evidence="3">Uncharacterized protein</fullName>
    </submittedName>
</protein>
<feature type="non-terminal residue" evidence="3">
    <location>
        <position position="1"/>
    </location>
</feature>
<evidence type="ECO:0000313" key="3">
    <source>
        <dbReference type="EMBL" id="KRT86365.1"/>
    </source>
</evidence>
<organism evidence="3 4">
    <name type="scientific">Oryctes borbonicus</name>
    <dbReference type="NCBI Taxonomy" id="1629725"/>
    <lineage>
        <taxon>Eukaryota</taxon>
        <taxon>Metazoa</taxon>
        <taxon>Ecdysozoa</taxon>
        <taxon>Arthropoda</taxon>
        <taxon>Hexapoda</taxon>
        <taxon>Insecta</taxon>
        <taxon>Pterygota</taxon>
        <taxon>Neoptera</taxon>
        <taxon>Endopterygota</taxon>
        <taxon>Coleoptera</taxon>
        <taxon>Polyphaga</taxon>
        <taxon>Scarabaeiformia</taxon>
        <taxon>Scarabaeidae</taxon>
        <taxon>Dynastinae</taxon>
        <taxon>Oryctes</taxon>
    </lineage>
</organism>
<dbReference type="PANTHER" id="PTHR13234:SF69">
    <property type="entry name" value="GILT-LIKE PROTEIN 1"/>
    <property type="match status" value="1"/>
</dbReference>
<comment type="caution">
    <text evidence="3">The sequence shown here is derived from an EMBL/GenBank/DDBJ whole genome shotgun (WGS) entry which is preliminary data.</text>
</comment>
<evidence type="ECO:0000313" key="4">
    <source>
        <dbReference type="Proteomes" id="UP000051574"/>
    </source>
</evidence>
<dbReference type="Proteomes" id="UP000051574">
    <property type="component" value="Unassembled WGS sequence"/>
</dbReference>
<comment type="similarity">
    <text evidence="1">Belongs to the GILT family.</text>
</comment>
<dbReference type="GO" id="GO:0016671">
    <property type="term" value="F:oxidoreductase activity, acting on a sulfur group of donors, disulfide as acceptor"/>
    <property type="evidence" value="ECO:0007669"/>
    <property type="project" value="InterPro"/>
</dbReference>
<dbReference type="AlphaFoldDB" id="A0A0T6BGR6"/>